<feature type="transmembrane region" description="Helical" evidence="1">
    <location>
        <begin position="214"/>
        <end position="232"/>
    </location>
</feature>
<accession>A0AAV2RGV3</accession>
<dbReference type="Proteomes" id="UP001497623">
    <property type="component" value="Unassembled WGS sequence"/>
</dbReference>
<feature type="transmembrane region" description="Helical" evidence="1">
    <location>
        <begin position="244"/>
        <end position="264"/>
    </location>
</feature>
<feature type="transmembrane region" description="Helical" evidence="1">
    <location>
        <begin position="167"/>
        <end position="187"/>
    </location>
</feature>
<evidence type="ECO:0000313" key="3">
    <source>
        <dbReference type="Proteomes" id="UP001497623"/>
    </source>
</evidence>
<keyword evidence="3" id="KW-1185">Reference proteome</keyword>
<dbReference type="InterPro" id="IPR052728">
    <property type="entry name" value="O2_lipid_transport_reg"/>
</dbReference>
<feature type="non-terminal residue" evidence="2">
    <location>
        <position position="353"/>
    </location>
</feature>
<evidence type="ECO:0000256" key="1">
    <source>
        <dbReference type="SAM" id="Phobius"/>
    </source>
</evidence>
<reference evidence="2 3" key="1">
    <citation type="submission" date="2024-05" db="EMBL/GenBank/DDBJ databases">
        <authorList>
            <person name="Wallberg A."/>
        </authorList>
    </citation>
    <scope>NUCLEOTIDE SEQUENCE [LARGE SCALE GENOMIC DNA]</scope>
</reference>
<protein>
    <submittedName>
        <fullName evidence="2">Uncharacterized protein</fullName>
    </submittedName>
</protein>
<evidence type="ECO:0000313" key="2">
    <source>
        <dbReference type="EMBL" id="CAL4122583.1"/>
    </source>
</evidence>
<dbReference type="AlphaFoldDB" id="A0AAV2RGV3"/>
<keyword evidence="1" id="KW-0812">Transmembrane</keyword>
<name>A0AAV2RGV3_MEGNR</name>
<organism evidence="2 3">
    <name type="scientific">Meganyctiphanes norvegica</name>
    <name type="common">Northern krill</name>
    <name type="synonym">Thysanopoda norvegica</name>
    <dbReference type="NCBI Taxonomy" id="48144"/>
    <lineage>
        <taxon>Eukaryota</taxon>
        <taxon>Metazoa</taxon>
        <taxon>Ecdysozoa</taxon>
        <taxon>Arthropoda</taxon>
        <taxon>Crustacea</taxon>
        <taxon>Multicrustacea</taxon>
        <taxon>Malacostraca</taxon>
        <taxon>Eumalacostraca</taxon>
        <taxon>Eucarida</taxon>
        <taxon>Euphausiacea</taxon>
        <taxon>Euphausiidae</taxon>
        <taxon>Meganyctiphanes</taxon>
    </lineage>
</organism>
<gene>
    <name evidence="2" type="ORF">MNOR_LOCUS23305</name>
</gene>
<keyword evidence="1" id="KW-0472">Membrane</keyword>
<feature type="transmembrane region" description="Helical" evidence="1">
    <location>
        <begin position="284"/>
        <end position="308"/>
    </location>
</feature>
<dbReference type="EMBL" id="CAXKWB010020430">
    <property type="protein sequence ID" value="CAL4122583.1"/>
    <property type="molecule type" value="Genomic_DNA"/>
</dbReference>
<dbReference type="PANTHER" id="PTHR11161">
    <property type="entry name" value="O-ACYLTRANSFERASE"/>
    <property type="match status" value="1"/>
</dbReference>
<keyword evidence="1" id="KW-1133">Transmembrane helix</keyword>
<proteinExistence type="predicted"/>
<dbReference type="PANTHER" id="PTHR11161:SF0">
    <property type="entry name" value="O-ACYLTRANSFERASE LIKE PROTEIN"/>
    <property type="match status" value="1"/>
</dbReference>
<sequence length="353" mass="41307">MKVVSLCCHDISTISTAILDIVVYSSDYFVLWFNLNEAPYFEFYFFLQKGYFILVIFHGAGHFTKWEPPVFQNMRKSRLLRPDRMRVLLVNQTLGFMSKNPITSHIQNPRILLTSKCSELGLRLVKQIPPIVAKSNIVWPYGCLRTSRYNGRYNKITSVTTSFMLRFLCYVKAINNSCVYTFLLVVLKQDSYVQWYLSEVGVDNPWMYDNYFPTWVRADSWLIGIWTGYYIANMGKKKLQLKQWQVVVGWTVAVVFGLMVQFYQYHTPATGTGNIMYEMVHRTIWALCLAWITIACYFGYGGIVNDFLSHPSWQPFSRLTYTMYLVAQEFTYSYVNASRTLFYFTNINKIIGN</sequence>
<comment type="caution">
    <text evidence="2">The sequence shown here is derived from an EMBL/GenBank/DDBJ whole genome shotgun (WGS) entry which is preliminary data.</text>
</comment>